<dbReference type="PROSITE" id="PS50067">
    <property type="entry name" value="KINESIN_MOTOR_2"/>
    <property type="match status" value="1"/>
</dbReference>
<dbReference type="GO" id="GO:0008017">
    <property type="term" value="F:microtubule binding"/>
    <property type="evidence" value="ECO:0007669"/>
    <property type="project" value="InterPro"/>
</dbReference>
<dbReference type="GO" id="GO:0005634">
    <property type="term" value="C:nucleus"/>
    <property type="evidence" value="ECO:0007669"/>
    <property type="project" value="TreeGrafter"/>
</dbReference>
<dbReference type="GO" id="GO:0090307">
    <property type="term" value="P:mitotic spindle assembly"/>
    <property type="evidence" value="ECO:0007669"/>
    <property type="project" value="TreeGrafter"/>
</dbReference>
<dbReference type="InterPro" id="IPR001752">
    <property type="entry name" value="Kinesin_motor_dom"/>
</dbReference>
<reference evidence="13" key="1">
    <citation type="submission" date="2021-01" db="UniProtKB">
        <authorList>
            <consortium name="EnsemblMetazoa"/>
        </authorList>
    </citation>
    <scope>IDENTIFICATION</scope>
</reference>
<evidence type="ECO:0000256" key="1">
    <source>
        <dbReference type="ARBA" id="ARBA00004186"/>
    </source>
</evidence>
<dbReference type="PANTHER" id="PTHR47970:SF29">
    <property type="entry name" value="KINESIN FAMILY MEMBER 20B"/>
    <property type="match status" value="1"/>
</dbReference>
<evidence type="ECO:0000256" key="7">
    <source>
        <dbReference type="ARBA" id="ARBA00023175"/>
    </source>
</evidence>
<evidence type="ECO:0000256" key="5">
    <source>
        <dbReference type="ARBA" id="ARBA00022840"/>
    </source>
</evidence>
<evidence type="ECO:0000256" key="2">
    <source>
        <dbReference type="ARBA" id="ARBA00022490"/>
    </source>
</evidence>
<dbReference type="KEGG" id="vde:111245844"/>
<name>A0A7M7JPM2_VARDE</name>
<dbReference type="GO" id="GO:0008574">
    <property type="term" value="F:plus-end-directed microtubule motor activity"/>
    <property type="evidence" value="ECO:0007669"/>
    <property type="project" value="TreeGrafter"/>
</dbReference>
<dbReference type="InterPro" id="IPR038105">
    <property type="entry name" value="Kif23_Arf-bd_sf"/>
</dbReference>
<dbReference type="InterPro" id="IPR036961">
    <property type="entry name" value="Kinesin_motor_dom_sf"/>
</dbReference>
<dbReference type="GO" id="GO:0005876">
    <property type="term" value="C:spindle microtubule"/>
    <property type="evidence" value="ECO:0007669"/>
    <property type="project" value="TreeGrafter"/>
</dbReference>
<feature type="region of interest" description="Disordered" evidence="11">
    <location>
        <begin position="649"/>
        <end position="724"/>
    </location>
</feature>
<keyword evidence="6 10" id="KW-0175">Coiled coil</keyword>
<evidence type="ECO:0000256" key="10">
    <source>
        <dbReference type="SAM" id="Coils"/>
    </source>
</evidence>
<comment type="subcellular location">
    <subcellularLocation>
        <location evidence="1">Cytoplasm</location>
        <location evidence="1">Cytoskeleton</location>
        <location evidence="1">Spindle</location>
    </subcellularLocation>
</comment>
<dbReference type="Gene3D" id="2.60.40.4330">
    <property type="entry name" value="Kinesin-like protein Kif23, Arf6-interacting domain"/>
    <property type="match status" value="1"/>
</dbReference>
<dbReference type="SMART" id="SM00129">
    <property type="entry name" value="KISc"/>
    <property type="match status" value="1"/>
</dbReference>
<dbReference type="Proteomes" id="UP000594260">
    <property type="component" value="Unplaced"/>
</dbReference>
<dbReference type="FunCoup" id="A0A7M7JPM2">
    <property type="interactions" value="472"/>
</dbReference>
<evidence type="ECO:0000256" key="11">
    <source>
        <dbReference type="SAM" id="MobiDB-lite"/>
    </source>
</evidence>
<keyword evidence="5 9" id="KW-0067">ATP-binding</keyword>
<dbReference type="Pfam" id="PF00225">
    <property type="entry name" value="Kinesin"/>
    <property type="match status" value="1"/>
</dbReference>
<dbReference type="PANTHER" id="PTHR47970">
    <property type="entry name" value="KINESIN-LIKE PROTEIN KIF11"/>
    <property type="match status" value="1"/>
</dbReference>
<dbReference type="GeneID" id="111245844"/>
<feature type="coiled-coil region" evidence="10">
    <location>
        <begin position="533"/>
        <end position="588"/>
    </location>
</feature>
<dbReference type="SUPFAM" id="SSF52540">
    <property type="entry name" value="P-loop containing nucleoside triphosphate hydrolases"/>
    <property type="match status" value="1"/>
</dbReference>
<dbReference type="GO" id="GO:0007018">
    <property type="term" value="P:microtubule-based movement"/>
    <property type="evidence" value="ECO:0007669"/>
    <property type="project" value="InterPro"/>
</dbReference>
<sequence length="868" mass="98562">MDGIEVYLRLKPVAADETEIVEIHSDRAIIISPYVAARYGAIKKSIKYTFEHVFTVQSSQAEVFDRVAKPCVHDVLSGRPALIFMYGFIGSGKTHTISGIPQNAGILPRALDLLFNSLPSNLKAMKFIFKPDGQNGYNVNTQAGAMLDRQRLQNAMLANKDSITSSLEQTPAKIKHQNEYKEWLNRRKDSTRVRSNIPEYYRVAIFVQYIEIYNDRIYDLLEESCTEVQSQARGPQVLLRGVDMKYAFGATEIEVENADEAIEAWLRGQSRKRMARASMNTESSRSHSVFIVKIVQGPINERSGEVLQEKGNIKSTQLNLVDLVSCKQQKTSGACGDRFRDATNINQSLTVLRKCLEYMRKNQVSPNAHKNIPYSECKLTDLFKNFFEGRGKVKMVACINPRAKDRAQILEVLKFAETAQEIELQRIREPDRIRSYIEPTPAPSLDSAQRVPSCKSNCVPANDSDDSHEDSDYHDDGEVAMAMVMKQLDEAKEWMSTKMVRDEASRIVNECTKEWDDERRQLKAKLTCSEKECKRQAKLIQGQEAEINQLRNEIEDLKQTLIEIESKKECAEKRADRFEETCRKARNEQIRIKNYVESKYARKNELLVAKYNKMVRERINQAMNEGRARGKKDLIMDLLQTDEYKHLDFSGPESPLETVKKEPQKKQPFKEQALNVCTNQTHKNTDCSNSAKSADTISEPDLSDTEGTVTAASPKSASPIYQSESKRVDARWLEHIDATSDPQKDVFLQPHKSRKKSVTKLETKDLKSVEKYALVTAEGSNYQVVRGEVRNLPTGGTSVVFTDVEVLGKEKLGTTGKSKNSESNSDQVGPRVTRKRCGVAIEGHPYMKNVVLRDNHVKFFDTYGQTRL</sequence>
<dbReference type="InterPro" id="IPR047149">
    <property type="entry name" value="KIF11-like"/>
</dbReference>
<dbReference type="GO" id="GO:0072686">
    <property type="term" value="C:mitotic spindle"/>
    <property type="evidence" value="ECO:0007669"/>
    <property type="project" value="TreeGrafter"/>
</dbReference>
<evidence type="ECO:0000256" key="6">
    <source>
        <dbReference type="ARBA" id="ARBA00023054"/>
    </source>
</evidence>
<feature type="region of interest" description="Disordered" evidence="11">
    <location>
        <begin position="436"/>
        <end position="472"/>
    </location>
</feature>
<evidence type="ECO:0000256" key="9">
    <source>
        <dbReference type="PROSITE-ProRule" id="PRU00283"/>
    </source>
</evidence>
<dbReference type="AlphaFoldDB" id="A0A7M7JPM2"/>
<feature type="compositionally biased region" description="Polar residues" evidence="11">
    <location>
        <begin position="705"/>
        <end position="723"/>
    </location>
</feature>
<dbReference type="Pfam" id="PF16540">
    <property type="entry name" value="MKLP1_Arf_bdg"/>
    <property type="match status" value="1"/>
</dbReference>
<dbReference type="EnsemblMetazoa" id="XM_022794707">
    <property type="protein sequence ID" value="XP_022650442"/>
    <property type="gene ID" value="LOC111245844"/>
</dbReference>
<dbReference type="GO" id="GO:0005524">
    <property type="term" value="F:ATP binding"/>
    <property type="evidence" value="ECO:0007669"/>
    <property type="project" value="UniProtKB-UniRule"/>
</dbReference>
<keyword evidence="3" id="KW-0597">Phosphoprotein</keyword>
<dbReference type="InterPro" id="IPR032384">
    <property type="entry name" value="Kif23_Arf-bd"/>
</dbReference>
<keyword evidence="7 9" id="KW-0505">Motor protein</keyword>
<dbReference type="PRINTS" id="PR00380">
    <property type="entry name" value="KINESINHEAVY"/>
</dbReference>
<feature type="compositionally biased region" description="Polar residues" evidence="11">
    <location>
        <begin position="675"/>
        <end position="696"/>
    </location>
</feature>
<dbReference type="Gene3D" id="3.40.850.10">
    <property type="entry name" value="Kinesin motor domain"/>
    <property type="match status" value="1"/>
</dbReference>
<proteinExistence type="inferred from homology"/>
<protein>
    <recommendedName>
        <fullName evidence="12">Kinesin motor domain-containing protein</fullName>
    </recommendedName>
</protein>
<organism evidence="13 14">
    <name type="scientific">Varroa destructor</name>
    <name type="common">Honeybee mite</name>
    <dbReference type="NCBI Taxonomy" id="109461"/>
    <lineage>
        <taxon>Eukaryota</taxon>
        <taxon>Metazoa</taxon>
        <taxon>Ecdysozoa</taxon>
        <taxon>Arthropoda</taxon>
        <taxon>Chelicerata</taxon>
        <taxon>Arachnida</taxon>
        <taxon>Acari</taxon>
        <taxon>Parasitiformes</taxon>
        <taxon>Mesostigmata</taxon>
        <taxon>Gamasina</taxon>
        <taxon>Dermanyssoidea</taxon>
        <taxon>Varroidae</taxon>
        <taxon>Varroa</taxon>
    </lineage>
</organism>
<evidence type="ECO:0000313" key="14">
    <source>
        <dbReference type="Proteomes" id="UP000594260"/>
    </source>
</evidence>
<dbReference type="EnsemblMetazoa" id="XM_022794708">
    <property type="protein sequence ID" value="XP_022650443"/>
    <property type="gene ID" value="LOC111245844"/>
</dbReference>
<keyword evidence="14" id="KW-1185">Reference proteome</keyword>
<evidence type="ECO:0000259" key="12">
    <source>
        <dbReference type="PROSITE" id="PS50067"/>
    </source>
</evidence>
<keyword evidence="8" id="KW-0206">Cytoskeleton</keyword>
<dbReference type="RefSeq" id="XP_022650443.1">
    <property type="nucleotide sequence ID" value="XM_022794708.1"/>
</dbReference>
<accession>A0A7M7JPM2</accession>
<evidence type="ECO:0000256" key="8">
    <source>
        <dbReference type="ARBA" id="ARBA00023212"/>
    </source>
</evidence>
<feature type="compositionally biased region" description="Basic and acidic residues" evidence="11">
    <location>
        <begin position="658"/>
        <end position="669"/>
    </location>
</feature>
<dbReference type="GO" id="GO:0051231">
    <property type="term" value="P:spindle elongation"/>
    <property type="evidence" value="ECO:0007669"/>
    <property type="project" value="TreeGrafter"/>
</dbReference>
<keyword evidence="2" id="KW-0963">Cytoplasm</keyword>
<evidence type="ECO:0000313" key="13">
    <source>
        <dbReference type="EnsemblMetazoa" id="XP_022650442"/>
    </source>
</evidence>
<dbReference type="InterPro" id="IPR027417">
    <property type="entry name" value="P-loop_NTPase"/>
</dbReference>
<keyword evidence="4 9" id="KW-0547">Nucleotide-binding</keyword>
<feature type="domain" description="Kinesin motor" evidence="12">
    <location>
        <begin position="3"/>
        <end position="422"/>
    </location>
</feature>
<evidence type="ECO:0000256" key="4">
    <source>
        <dbReference type="ARBA" id="ARBA00022741"/>
    </source>
</evidence>
<dbReference type="InParanoid" id="A0A7M7JPM2"/>
<evidence type="ECO:0000256" key="3">
    <source>
        <dbReference type="ARBA" id="ARBA00022553"/>
    </source>
</evidence>
<feature type="region of interest" description="Disordered" evidence="11">
    <location>
        <begin position="812"/>
        <end position="831"/>
    </location>
</feature>
<feature type="binding site" evidence="9">
    <location>
        <begin position="87"/>
        <end position="94"/>
    </location>
    <ligand>
        <name>ATP</name>
        <dbReference type="ChEBI" id="CHEBI:30616"/>
    </ligand>
</feature>
<feature type="compositionally biased region" description="Polar residues" evidence="11">
    <location>
        <begin position="815"/>
        <end position="827"/>
    </location>
</feature>
<dbReference type="RefSeq" id="XP_022650442.1">
    <property type="nucleotide sequence ID" value="XM_022794707.1"/>
</dbReference>
<comment type="similarity">
    <text evidence="9">Belongs to the TRAFAC class myosin-kinesin ATPase superfamily. Kinesin family.</text>
</comment>
<dbReference type="OrthoDB" id="2403182at2759"/>